<evidence type="ECO:0000313" key="3">
    <source>
        <dbReference type="Proteomes" id="UP000002051"/>
    </source>
</evidence>
<dbReference type="HOGENOM" id="CLU_1629534_0_0_1"/>
<keyword evidence="3" id="KW-1185">Reference proteome</keyword>
<dbReference type="EnsemblPlants" id="KEH27195">
    <property type="protein sequence ID" value="KEH27195"/>
    <property type="gene ID" value="MTR_6g088675"/>
</dbReference>
<protein>
    <submittedName>
        <fullName evidence="1 2">Uncharacterized protein</fullName>
    </submittedName>
</protein>
<gene>
    <name evidence="1" type="ordered locus">MTR_6g088675</name>
</gene>
<reference evidence="1 3" key="1">
    <citation type="journal article" date="2011" name="Nature">
        <title>The Medicago genome provides insight into the evolution of rhizobial symbioses.</title>
        <authorList>
            <person name="Young N.D."/>
            <person name="Debelle F."/>
            <person name="Oldroyd G.E."/>
            <person name="Geurts R."/>
            <person name="Cannon S.B."/>
            <person name="Udvardi M.K."/>
            <person name="Benedito V.A."/>
            <person name="Mayer K.F."/>
            <person name="Gouzy J."/>
            <person name="Schoof H."/>
            <person name="Van de Peer Y."/>
            <person name="Proost S."/>
            <person name="Cook D.R."/>
            <person name="Meyers B.C."/>
            <person name="Spannagl M."/>
            <person name="Cheung F."/>
            <person name="De Mita S."/>
            <person name="Krishnakumar V."/>
            <person name="Gundlach H."/>
            <person name="Zhou S."/>
            <person name="Mudge J."/>
            <person name="Bharti A.K."/>
            <person name="Murray J.D."/>
            <person name="Naoumkina M.A."/>
            <person name="Rosen B."/>
            <person name="Silverstein K.A."/>
            <person name="Tang H."/>
            <person name="Rombauts S."/>
            <person name="Zhao P.X."/>
            <person name="Zhou P."/>
            <person name="Barbe V."/>
            <person name="Bardou P."/>
            <person name="Bechner M."/>
            <person name="Bellec A."/>
            <person name="Berger A."/>
            <person name="Berges H."/>
            <person name="Bidwell S."/>
            <person name="Bisseling T."/>
            <person name="Choisne N."/>
            <person name="Couloux A."/>
            <person name="Denny R."/>
            <person name="Deshpande S."/>
            <person name="Dai X."/>
            <person name="Doyle J.J."/>
            <person name="Dudez A.M."/>
            <person name="Farmer A.D."/>
            <person name="Fouteau S."/>
            <person name="Franken C."/>
            <person name="Gibelin C."/>
            <person name="Gish J."/>
            <person name="Goldstein S."/>
            <person name="Gonzalez A.J."/>
            <person name="Green P.J."/>
            <person name="Hallab A."/>
            <person name="Hartog M."/>
            <person name="Hua A."/>
            <person name="Humphray S.J."/>
            <person name="Jeong D.H."/>
            <person name="Jing Y."/>
            <person name="Jocker A."/>
            <person name="Kenton S.M."/>
            <person name="Kim D.J."/>
            <person name="Klee K."/>
            <person name="Lai H."/>
            <person name="Lang C."/>
            <person name="Lin S."/>
            <person name="Macmil S.L."/>
            <person name="Magdelenat G."/>
            <person name="Matthews L."/>
            <person name="McCorrison J."/>
            <person name="Monaghan E.L."/>
            <person name="Mun J.H."/>
            <person name="Najar F.Z."/>
            <person name="Nicholson C."/>
            <person name="Noirot C."/>
            <person name="O'Bleness M."/>
            <person name="Paule C.R."/>
            <person name="Poulain J."/>
            <person name="Prion F."/>
            <person name="Qin B."/>
            <person name="Qu C."/>
            <person name="Retzel E.F."/>
            <person name="Riddle C."/>
            <person name="Sallet E."/>
            <person name="Samain S."/>
            <person name="Samson N."/>
            <person name="Sanders I."/>
            <person name="Saurat O."/>
            <person name="Scarpelli C."/>
            <person name="Schiex T."/>
            <person name="Segurens B."/>
            <person name="Severin A.J."/>
            <person name="Sherrier D.J."/>
            <person name="Shi R."/>
            <person name="Sims S."/>
            <person name="Singer S.R."/>
            <person name="Sinharoy S."/>
            <person name="Sterck L."/>
            <person name="Viollet A."/>
            <person name="Wang B.B."/>
            <person name="Wang K."/>
            <person name="Wang M."/>
            <person name="Wang X."/>
            <person name="Warfsmann J."/>
            <person name="Weissenbach J."/>
            <person name="White D.D."/>
            <person name="White J.D."/>
            <person name="Wiley G.B."/>
            <person name="Wincker P."/>
            <person name="Xing Y."/>
            <person name="Yang L."/>
            <person name="Yao Z."/>
            <person name="Ying F."/>
            <person name="Zhai J."/>
            <person name="Zhou L."/>
            <person name="Zuber A."/>
            <person name="Denarie J."/>
            <person name="Dixon R.A."/>
            <person name="May G.D."/>
            <person name="Schwartz D.C."/>
            <person name="Rogers J."/>
            <person name="Quetier F."/>
            <person name="Town C.D."/>
            <person name="Roe B.A."/>
        </authorList>
    </citation>
    <scope>NUCLEOTIDE SEQUENCE [LARGE SCALE GENOMIC DNA]</scope>
    <source>
        <strain evidence="1">A17</strain>
        <strain evidence="2 3">cv. Jemalong A17</strain>
    </source>
</reference>
<dbReference type="Proteomes" id="UP000002051">
    <property type="component" value="Chromosome 6"/>
</dbReference>
<dbReference type="PANTHER" id="PTHR36617:SF5">
    <property type="entry name" value="OS05G0421675 PROTEIN"/>
    <property type="match status" value="1"/>
</dbReference>
<dbReference type="AlphaFoldDB" id="A0A072UMV5"/>
<name>A0A072UMV5_MEDTR</name>
<sequence>MIFLGGLGVRKLKEFNVALLGKWCWRMLVDREGLWYHVLVARYGEIGGRLEVGGRSCSSWWREVGRICEGVGDVGGGWFADSVLRKVGDGADTLFWSHRWLGDVHFSEQFHRLFDLAENKTILVANMFSLGLEQGGEGWS</sequence>
<accession>A0A072UMV5</accession>
<evidence type="ECO:0000313" key="2">
    <source>
        <dbReference type="EnsemblPlants" id="KEH27195"/>
    </source>
</evidence>
<dbReference type="EMBL" id="CM001222">
    <property type="protein sequence ID" value="KEH27195.1"/>
    <property type="molecule type" value="Genomic_DNA"/>
</dbReference>
<organism evidence="1 3">
    <name type="scientific">Medicago truncatula</name>
    <name type="common">Barrel medic</name>
    <name type="synonym">Medicago tribuloides</name>
    <dbReference type="NCBI Taxonomy" id="3880"/>
    <lineage>
        <taxon>Eukaryota</taxon>
        <taxon>Viridiplantae</taxon>
        <taxon>Streptophyta</taxon>
        <taxon>Embryophyta</taxon>
        <taxon>Tracheophyta</taxon>
        <taxon>Spermatophyta</taxon>
        <taxon>Magnoliopsida</taxon>
        <taxon>eudicotyledons</taxon>
        <taxon>Gunneridae</taxon>
        <taxon>Pentapetalae</taxon>
        <taxon>rosids</taxon>
        <taxon>fabids</taxon>
        <taxon>Fabales</taxon>
        <taxon>Fabaceae</taxon>
        <taxon>Papilionoideae</taxon>
        <taxon>50 kb inversion clade</taxon>
        <taxon>NPAAA clade</taxon>
        <taxon>Hologalegina</taxon>
        <taxon>IRL clade</taxon>
        <taxon>Trifolieae</taxon>
        <taxon>Medicago</taxon>
    </lineage>
</organism>
<evidence type="ECO:0000313" key="1">
    <source>
        <dbReference type="EMBL" id="KEH27195.1"/>
    </source>
</evidence>
<reference evidence="2" key="3">
    <citation type="submission" date="2015-04" db="UniProtKB">
        <authorList>
            <consortium name="EnsemblPlants"/>
        </authorList>
    </citation>
    <scope>IDENTIFICATION</scope>
    <source>
        <strain evidence="2">cv. Jemalong A17</strain>
    </source>
</reference>
<dbReference type="PANTHER" id="PTHR36617">
    <property type="entry name" value="PROTEIN, PUTATIVE-RELATED"/>
    <property type="match status" value="1"/>
</dbReference>
<reference evidence="1 3" key="2">
    <citation type="journal article" date="2014" name="BMC Genomics">
        <title>An improved genome release (version Mt4.0) for the model legume Medicago truncatula.</title>
        <authorList>
            <person name="Tang H."/>
            <person name="Krishnakumar V."/>
            <person name="Bidwell S."/>
            <person name="Rosen B."/>
            <person name="Chan A."/>
            <person name="Zhou S."/>
            <person name="Gentzbittel L."/>
            <person name="Childs K.L."/>
            <person name="Yandell M."/>
            <person name="Gundlach H."/>
            <person name="Mayer K.F."/>
            <person name="Schwartz D.C."/>
            <person name="Town C.D."/>
        </authorList>
    </citation>
    <scope>GENOME REANNOTATION</scope>
    <source>
        <strain evidence="1">A17</strain>
        <strain evidence="2 3">cv. Jemalong A17</strain>
    </source>
</reference>
<proteinExistence type="predicted"/>